<evidence type="ECO:0000256" key="1">
    <source>
        <dbReference type="ARBA" id="ARBA00023015"/>
    </source>
</evidence>
<sequence>MNGPTDTGDRPLARYRDYLRVLARLHLSTRLRVKVDASDVVQHAILHAHANRGQFRGGTEAEWLAWLRAILANTLAGVVREFETAARDLNRERSLEAELELSSTRLERVLATDQSSPSEGAIRGEELLRLATALGRLPDDQRRVVELHHLKGLTVAEVAAEIGRTRPAVVGLLFRGLKRLRELLAETAESAA</sequence>
<proteinExistence type="predicted"/>
<dbReference type="Pfam" id="PF08281">
    <property type="entry name" value="Sigma70_r4_2"/>
    <property type="match status" value="1"/>
</dbReference>
<dbReference type="SUPFAM" id="SSF88659">
    <property type="entry name" value="Sigma3 and sigma4 domains of RNA polymerase sigma factors"/>
    <property type="match status" value="1"/>
</dbReference>
<evidence type="ECO:0000256" key="2">
    <source>
        <dbReference type="ARBA" id="ARBA00023082"/>
    </source>
</evidence>
<keyword evidence="1" id="KW-0805">Transcription regulation</keyword>
<evidence type="ECO:0000256" key="3">
    <source>
        <dbReference type="ARBA" id="ARBA00023125"/>
    </source>
</evidence>
<dbReference type="InterPro" id="IPR014326">
    <property type="entry name" value="RNA_pol_sigma-70_Plancto"/>
</dbReference>
<dbReference type="KEGG" id="ftj:FTUN_8053"/>
<dbReference type="NCBIfam" id="TIGR02984">
    <property type="entry name" value="Sig-70_plancto1"/>
    <property type="match status" value="1"/>
</dbReference>
<keyword evidence="7" id="KW-1185">Reference proteome</keyword>
<dbReference type="InterPro" id="IPR013325">
    <property type="entry name" value="RNA_pol_sigma_r2"/>
</dbReference>
<reference evidence="7" key="1">
    <citation type="submission" date="2020-05" db="EMBL/GenBank/DDBJ databases">
        <title>Frigoriglobus tundricola gen. nov., sp. nov., a psychrotolerant cellulolytic planctomycete of the family Gemmataceae with two divergent copies of 16S rRNA gene.</title>
        <authorList>
            <person name="Kulichevskaya I.S."/>
            <person name="Ivanova A.A."/>
            <person name="Naumoff D.G."/>
            <person name="Beletsky A.V."/>
            <person name="Rijpstra W.I.C."/>
            <person name="Sinninghe Damste J.S."/>
            <person name="Mardanov A.V."/>
            <person name="Ravin N.V."/>
            <person name="Dedysh S.N."/>
        </authorList>
    </citation>
    <scope>NUCLEOTIDE SEQUENCE [LARGE SCALE GENOMIC DNA]</scope>
    <source>
        <strain evidence="7">PL17</strain>
    </source>
</reference>
<dbReference type="NCBIfam" id="TIGR02937">
    <property type="entry name" value="sigma70-ECF"/>
    <property type="match status" value="1"/>
</dbReference>
<gene>
    <name evidence="6" type="ORF">FTUN_8053</name>
</gene>
<keyword evidence="4" id="KW-0804">Transcription</keyword>
<keyword evidence="2" id="KW-0731">Sigma factor</keyword>
<dbReference type="GO" id="GO:0016987">
    <property type="term" value="F:sigma factor activity"/>
    <property type="evidence" value="ECO:0007669"/>
    <property type="project" value="UniProtKB-KW"/>
</dbReference>
<dbReference type="InterPro" id="IPR013249">
    <property type="entry name" value="RNA_pol_sigma70_r4_t2"/>
</dbReference>
<dbReference type="AlphaFoldDB" id="A0A6M5Z594"/>
<dbReference type="SUPFAM" id="SSF88946">
    <property type="entry name" value="Sigma2 domain of RNA polymerase sigma factors"/>
    <property type="match status" value="1"/>
</dbReference>
<dbReference type="InterPro" id="IPR013324">
    <property type="entry name" value="RNA_pol_sigma_r3/r4-like"/>
</dbReference>
<feature type="domain" description="RNA polymerase sigma factor 70 region 4 type 2" evidence="5">
    <location>
        <begin position="128"/>
        <end position="180"/>
    </location>
</feature>
<dbReference type="Gene3D" id="1.10.10.10">
    <property type="entry name" value="Winged helix-like DNA-binding domain superfamily/Winged helix DNA-binding domain"/>
    <property type="match status" value="1"/>
</dbReference>
<dbReference type="EMBL" id="CP053452">
    <property type="protein sequence ID" value="QJX00423.1"/>
    <property type="molecule type" value="Genomic_DNA"/>
</dbReference>
<dbReference type="RefSeq" id="WP_171475171.1">
    <property type="nucleotide sequence ID" value="NZ_CP053452.2"/>
</dbReference>
<dbReference type="Proteomes" id="UP000503447">
    <property type="component" value="Chromosome"/>
</dbReference>
<dbReference type="GO" id="GO:0006352">
    <property type="term" value="P:DNA-templated transcription initiation"/>
    <property type="evidence" value="ECO:0007669"/>
    <property type="project" value="InterPro"/>
</dbReference>
<dbReference type="InterPro" id="IPR014284">
    <property type="entry name" value="RNA_pol_sigma-70_dom"/>
</dbReference>
<accession>A0A6M5Z594</accession>
<dbReference type="PANTHER" id="PTHR30385">
    <property type="entry name" value="SIGMA FACTOR F FLAGELLAR"/>
    <property type="match status" value="1"/>
</dbReference>
<dbReference type="CDD" id="cd06171">
    <property type="entry name" value="Sigma70_r4"/>
    <property type="match status" value="1"/>
</dbReference>
<evidence type="ECO:0000259" key="5">
    <source>
        <dbReference type="Pfam" id="PF08281"/>
    </source>
</evidence>
<evidence type="ECO:0000313" key="7">
    <source>
        <dbReference type="Proteomes" id="UP000503447"/>
    </source>
</evidence>
<evidence type="ECO:0000256" key="4">
    <source>
        <dbReference type="ARBA" id="ARBA00023163"/>
    </source>
</evidence>
<keyword evidence="3" id="KW-0238">DNA-binding</keyword>
<dbReference type="InterPro" id="IPR036388">
    <property type="entry name" value="WH-like_DNA-bd_sf"/>
</dbReference>
<dbReference type="PANTHER" id="PTHR30385:SF8">
    <property type="entry name" value="RNA POLYMERASE SIGMA-E FACTOR"/>
    <property type="match status" value="1"/>
</dbReference>
<protein>
    <recommendedName>
        <fullName evidence="5">RNA polymerase sigma factor 70 region 4 type 2 domain-containing protein</fullName>
    </recommendedName>
</protein>
<evidence type="ECO:0000313" key="6">
    <source>
        <dbReference type="EMBL" id="QJX00423.1"/>
    </source>
</evidence>
<dbReference type="Gene3D" id="1.10.1740.10">
    <property type="match status" value="1"/>
</dbReference>
<organism evidence="6 7">
    <name type="scientific">Frigoriglobus tundricola</name>
    <dbReference type="NCBI Taxonomy" id="2774151"/>
    <lineage>
        <taxon>Bacteria</taxon>
        <taxon>Pseudomonadati</taxon>
        <taxon>Planctomycetota</taxon>
        <taxon>Planctomycetia</taxon>
        <taxon>Gemmatales</taxon>
        <taxon>Gemmataceae</taxon>
        <taxon>Frigoriglobus</taxon>
    </lineage>
</organism>
<dbReference type="GO" id="GO:0003677">
    <property type="term" value="F:DNA binding"/>
    <property type="evidence" value="ECO:0007669"/>
    <property type="project" value="UniProtKB-KW"/>
</dbReference>
<name>A0A6M5Z594_9BACT</name>